<dbReference type="Proteomes" id="UP000281955">
    <property type="component" value="Unassembled WGS sequence"/>
</dbReference>
<evidence type="ECO:0000259" key="2">
    <source>
        <dbReference type="PROSITE" id="PS50943"/>
    </source>
</evidence>
<comment type="caution">
    <text evidence="3">The sequence shown here is derived from an EMBL/GenBank/DDBJ whole genome shotgun (WGS) entry which is preliminary data.</text>
</comment>
<reference evidence="3 4" key="1">
    <citation type="submission" date="2018-10" db="EMBL/GenBank/DDBJ databases">
        <title>Genomic Encyclopedia of Archaeal and Bacterial Type Strains, Phase II (KMG-II): from individual species to whole genera.</title>
        <authorList>
            <person name="Goeker M."/>
        </authorList>
    </citation>
    <scope>NUCLEOTIDE SEQUENCE [LARGE SCALE GENOMIC DNA]</scope>
    <source>
        <strain evidence="3 4">RP-AC37</strain>
    </source>
</reference>
<protein>
    <submittedName>
        <fullName evidence="3">Helix-turn-helix protein</fullName>
    </submittedName>
</protein>
<proteinExistence type="predicted"/>
<sequence length="294" mass="31740">MRHEDDAGGSGARSTETSAAVSSLGGFLRGARSRVSPDDVGLPTTGPRRVPGLRREEVALLAGVSADYYVRLEQGRERTPSPQVVDALAVALRLDHDGRSHLYRLAGLAPRLATSGPVPAELVALVEGWPDNPALVFDRSNDVLAANRLARALFDEFAFSGNLMEIVFLDPAAHEFYDDWPAVAANSAAGFRLGHSEAYDDPRVQEVLHGLLGRSAEFRELWQANDARGKTLESKTFRHPEVGRLTLHMQAFDVRSGPGLQLVVYSADPGTPSAEALRLLGTLAATRDVEARRG</sequence>
<dbReference type="InParanoid" id="A0A420XQJ2"/>
<dbReference type="Gene3D" id="1.10.260.40">
    <property type="entry name" value="lambda repressor-like DNA-binding domains"/>
    <property type="match status" value="1"/>
</dbReference>
<keyword evidence="4" id="KW-1185">Reference proteome</keyword>
<accession>A0A420XQJ2</accession>
<name>A0A420XQJ2_9ACTN</name>
<feature type="region of interest" description="Disordered" evidence="1">
    <location>
        <begin position="30"/>
        <end position="49"/>
    </location>
</feature>
<dbReference type="GO" id="GO:0003677">
    <property type="term" value="F:DNA binding"/>
    <property type="evidence" value="ECO:0007669"/>
    <property type="project" value="InterPro"/>
</dbReference>
<dbReference type="Pfam" id="PF13560">
    <property type="entry name" value="HTH_31"/>
    <property type="match status" value="1"/>
</dbReference>
<dbReference type="AlphaFoldDB" id="A0A420XQJ2"/>
<dbReference type="Gene3D" id="3.30.450.180">
    <property type="match status" value="1"/>
</dbReference>
<evidence type="ECO:0000313" key="3">
    <source>
        <dbReference type="EMBL" id="RKS75529.1"/>
    </source>
</evidence>
<organism evidence="3 4">
    <name type="scientific">Motilibacter peucedani</name>
    <dbReference type="NCBI Taxonomy" id="598650"/>
    <lineage>
        <taxon>Bacteria</taxon>
        <taxon>Bacillati</taxon>
        <taxon>Actinomycetota</taxon>
        <taxon>Actinomycetes</taxon>
        <taxon>Motilibacterales</taxon>
        <taxon>Motilibacteraceae</taxon>
        <taxon>Motilibacter</taxon>
    </lineage>
</organism>
<dbReference type="Pfam" id="PF17765">
    <property type="entry name" value="MLTR_LBD"/>
    <property type="match status" value="1"/>
</dbReference>
<dbReference type="InterPro" id="IPR010982">
    <property type="entry name" value="Lambda_DNA-bd_dom_sf"/>
</dbReference>
<dbReference type="PANTHER" id="PTHR35010">
    <property type="entry name" value="BLL4672 PROTEIN-RELATED"/>
    <property type="match status" value="1"/>
</dbReference>
<dbReference type="CDD" id="cd00093">
    <property type="entry name" value="HTH_XRE"/>
    <property type="match status" value="1"/>
</dbReference>
<gene>
    <name evidence="3" type="ORF">CLV35_1999</name>
</gene>
<feature type="domain" description="HTH cro/C1-type" evidence="2">
    <location>
        <begin position="52"/>
        <end position="99"/>
    </location>
</feature>
<dbReference type="PANTHER" id="PTHR35010:SF2">
    <property type="entry name" value="BLL4672 PROTEIN"/>
    <property type="match status" value="1"/>
</dbReference>
<dbReference type="InterPro" id="IPR001387">
    <property type="entry name" value="Cro/C1-type_HTH"/>
</dbReference>
<evidence type="ECO:0000256" key="1">
    <source>
        <dbReference type="SAM" id="MobiDB-lite"/>
    </source>
</evidence>
<evidence type="ECO:0000313" key="4">
    <source>
        <dbReference type="Proteomes" id="UP000281955"/>
    </source>
</evidence>
<feature type="compositionally biased region" description="Polar residues" evidence="1">
    <location>
        <begin position="12"/>
        <end position="21"/>
    </location>
</feature>
<feature type="region of interest" description="Disordered" evidence="1">
    <location>
        <begin position="1"/>
        <end position="24"/>
    </location>
</feature>
<dbReference type="SMART" id="SM00530">
    <property type="entry name" value="HTH_XRE"/>
    <property type="match status" value="1"/>
</dbReference>
<dbReference type="EMBL" id="RBWV01000011">
    <property type="protein sequence ID" value="RKS75529.1"/>
    <property type="molecule type" value="Genomic_DNA"/>
</dbReference>
<dbReference type="PROSITE" id="PS50943">
    <property type="entry name" value="HTH_CROC1"/>
    <property type="match status" value="1"/>
</dbReference>
<dbReference type="InterPro" id="IPR041413">
    <property type="entry name" value="MLTR_LBD"/>
</dbReference>
<dbReference type="SUPFAM" id="SSF47413">
    <property type="entry name" value="lambda repressor-like DNA-binding domains"/>
    <property type="match status" value="1"/>
</dbReference>
<dbReference type="OrthoDB" id="4336585at2"/>